<feature type="region of interest" description="Disordered" evidence="1">
    <location>
        <begin position="26"/>
        <end position="47"/>
    </location>
</feature>
<proteinExistence type="predicted"/>
<evidence type="ECO:0000313" key="2">
    <source>
        <dbReference type="EMBL" id="CAB4137573.1"/>
    </source>
</evidence>
<sequence length="228" mass="25297">MEDLDAMFGGDAEAVDVPAIDPVVEQEASVEQPVSEPVIEQPVEPKPQVPEGYVPLAVVKELRDEIRSLKTAPVQQPMPQDNLYPDEDTLAVVNQKLRQQAMQFSQMQAEEKFGAETVQTAFDWAYERCNTDPAFNLAVAQSPHPYKFIVEEHRRNLSLQELGSIDPEQVRQFKQWQAAQQQLTPQPAPAVSVAPAATPPRSIASQTSAGEAKPPKVSPEEERLAKMF</sequence>
<gene>
    <name evidence="2" type="ORF">UFOVP319_44</name>
</gene>
<evidence type="ECO:0000256" key="1">
    <source>
        <dbReference type="SAM" id="MobiDB-lite"/>
    </source>
</evidence>
<feature type="compositionally biased region" description="Low complexity" evidence="1">
    <location>
        <begin position="176"/>
        <end position="200"/>
    </location>
</feature>
<organism evidence="2">
    <name type="scientific">uncultured Caudovirales phage</name>
    <dbReference type="NCBI Taxonomy" id="2100421"/>
    <lineage>
        <taxon>Viruses</taxon>
        <taxon>Duplodnaviria</taxon>
        <taxon>Heunggongvirae</taxon>
        <taxon>Uroviricota</taxon>
        <taxon>Caudoviricetes</taxon>
        <taxon>Peduoviridae</taxon>
        <taxon>Maltschvirus</taxon>
        <taxon>Maltschvirus maltsch</taxon>
    </lineage>
</organism>
<accession>A0A6J5LWP8</accession>
<feature type="region of interest" description="Disordered" evidence="1">
    <location>
        <begin position="176"/>
        <end position="228"/>
    </location>
</feature>
<reference evidence="2" key="1">
    <citation type="submission" date="2020-04" db="EMBL/GenBank/DDBJ databases">
        <authorList>
            <person name="Chiriac C."/>
            <person name="Salcher M."/>
            <person name="Ghai R."/>
            <person name="Kavagutti S V."/>
        </authorList>
    </citation>
    <scope>NUCLEOTIDE SEQUENCE</scope>
</reference>
<name>A0A6J5LWP8_9CAUD</name>
<protein>
    <submittedName>
        <fullName evidence="2">Uncharacterized protein</fullName>
    </submittedName>
</protein>
<dbReference type="EMBL" id="LR796336">
    <property type="protein sequence ID" value="CAB4137573.1"/>
    <property type="molecule type" value="Genomic_DNA"/>
</dbReference>
<feature type="compositionally biased region" description="Basic and acidic residues" evidence="1">
    <location>
        <begin position="218"/>
        <end position="228"/>
    </location>
</feature>